<dbReference type="EMBL" id="QLNT01000005">
    <property type="protein sequence ID" value="KAF3074345.1"/>
    <property type="molecule type" value="Genomic_DNA"/>
</dbReference>
<evidence type="ECO:0000256" key="4">
    <source>
        <dbReference type="ARBA" id="ARBA00022487"/>
    </source>
</evidence>
<dbReference type="GO" id="GO:0052689">
    <property type="term" value="F:carboxylic ester hydrolase activity"/>
    <property type="evidence" value="ECO:0007669"/>
    <property type="project" value="UniProtKB-KW"/>
</dbReference>
<name>A0A9P4XKW5_9HYPO</name>
<dbReference type="GO" id="GO:0008474">
    <property type="term" value="F:palmitoyl-(protein) hydrolase activity"/>
    <property type="evidence" value="ECO:0007669"/>
    <property type="project" value="UniProtKB-EC"/>
</dbReference>
<dbReference type="InterPro" id="IPR003140">
    <property type="entry name" value="PLipase/COase/thioEstase"/>
</dbReference>
<dbReference type="GO" id="GO:0006631">
    <property type="term" value="P:fatty acid metabolic process"/>
    <property type="evidence" value="ECO:0007669"/>
    <property type="project" value="UniProtKB-KW"/>
</dbReference>
<dbReference type="AlphaFoldDB" id="A0A9P4XKW5"/>
<keyword evidence="5" id="KW-0378">Hydrolase</keyword>
<comment type="function">
    <text evidence="7">Hydrolyzes fatty acids from S-acylated cysteine residues in proteins with a strong preference for palmitoylated G-alpha proteins over other acyl substrates. Mediates the deacylation of G-alpha proteins such as GPA1 in vivo, but has weak or no activity toward palmitoylated Ras proteins. Has weak lysophospholipase activity in vitro; however such activity may not exist in vivo.</text>
</comment>
<evidence type="ECO:0000256" key="2">
    <source>
        <dbReference type="ARBA" id="ARBA00012423"/>
    </source>
</evidence>
<proteinExistence type="inferred from homology"/>
<reference evidence="11 12" key="1">
    <citation type="submission" date="2018-06" db="EMBL/GenBank/DDBJ databases">
        <title>Genome analysis of cellulolytic fungus Trichoderma lentiforme CFAM-422.</title>
        <authorList>
            <person name="Steindorff A.S."/>
            <person name="Formighieri E.F."/>
            <person name="Midorikawa G.E.O."/>
            <person name="Tamietti M.S."/>
            <person name="Ramos E.Z."/>
            <person name="Silva A.S."/>
            <person name="Bon E.P.S."/>
            <person name="Mendes T.D."/>
            <person name="Damaso M.C.T."/>
            <person name="Favaro L.C.L."/>
        </authorList>
    </citation>
    <scope>NUCLEOTIDE SEQUENCE [LARGE SCALE GENOMIC DNA]</scope>
    <source>
        <strain evidence="11 12">CFAM-422</strain>
    </source>
</reference>
<sequence length="294" mass="32080">MLSFSLSRIVVSGVTLAALIAIALAILPSFLGLDSFSFSGLSELRTNTQTQTLSETATNTILDDTMASLRRAAPLVFPALGRHTATVIFIHGLGDSGSGWADAVQMWQRKHRLDEVKFVLPNARIMPITMKTLGGASGRTLDAKARDEDEAGILESRAYLYSLIQQEVSEGISSERIVLGGFSQGGAMSIFSGLTAPFKLGGIVGLSSWMLLHHKFKEFIPESNPNKETPIFMGHGDIDQLVLYEWGLATEQKLKEFGFDVKLETYEGMQHSACIQEFDDVESFLVSRLASDKA</sequence>
<evidence type="ECO:0000256" key="5">
    <source>
        <dbReference type="ARBA" id="ARBA00022801"/>
    </source>
</evidence>
<evidence type="ECO:0000313" key="12">
    <source>
        <dbReference type="Proteomes" id="UP000801864"/>
    </source>
</evidence>
<evidence type="ECO:0000256" key="3">
    <source>
        <dbReference type="ARBA" id="ARBA00014923"/>
    </source>
</evidence>
<dbReference type="Gene3D" id="3.40.50.1820">
    <property type="entry name" value="alpha/beta hydrolase"/>
    <property type="match status" value="1"/>
</dbReference>
<dbReference type="Pfam" id="PF02230">
    <property type="entry name" value="Abhydrolase_2"/>
    <property type="match status" value="1"/>
</dbReference>
<gene>
    <name evidence="11" type="ORF">CFAM422_003686</name>
</gene>
<keyword evidence="4" id="KW-0719">Serine esterase</keyword>
<feature type="domain" description="Phospholipase/carboxylesterase/thioesterase" evidence="10">
    <location>
        <begin position="80"/>
        <end position="285"/>
    </location>
</feature>
<dbReference type="InterPro" id="IPR029058">
    <property type="entry name" value="AB_hydrolase_fold"/>
</dbReference>
<dbReference type="SUPFAM" id="SSF53474">
    <property type="entry name" value="alpha/beta-Hydrolases"/>
    <property type="match status" value="1"/>
</dbReference>
<comment type="caution">
    <text evidence="11">The sequence shown here is derived from an EMBL/GenBank/DDBJ whole genome shotgun (WGS) entry which is preliminary data.</text>
</comment>
<evidence type="ECO:0000256" key="7">
    <source>
        <dbReference type="ARBA" id="ARBA00029392"/>
    </source>
</evidence>
<evidence type="ECO:0000256" key="9">
    <source>
        <dbReference type="ARBA" id="ARBA00047337"/>
    </source>
</evidence>
<evidence type="ECO:0000256" key="1">
    <source>
        <dbReference type="ARBA" id="ARBA00006499"/>
    </source>
</evidence>
<evidence type="ECO:0000313" key="11">
    <source>
        <dbReference type="EMBL" id="KAF3074345.1"/>
    </source>
</evidence>
<dbReference type="PANTHER" id="PTHR10655:SF17">
    <property type="entry name" value="LYSOPHOSPHOLIPASE-LIKE PROTEIN 1"/>
    <property type="match status" value="1"/>
</dbReference>
<evidence type="ECO:0000259" key="10">
    <source>
        <dbReference type="Pfam" id="PF02230"/>
    </source>
</evidence>
<keyword evidence="6" id="KW-0443">Lipid metabolism</keyword>
<keyword evidence="6" id="KW-0276">Fatty acid metabolism</keyword>
<evidence type="ECO:0000256" key="6">
    <source>
        <dbReference type="ARBA" id="ARBA00022832"/>
    </source>
</evidence>
<dbReference type="InterPro" id="IPR050565">
    <property type="entry name" value="LYPA1-2/EST-like"/>
</dbReference>
<dbReference type="GO" id="GO:0005737">
    <property type="term" value="C:cytoplasm"/>
    <property type="evidence" value="ECO:0007669"/>
    <property type="project" value="TreeGrafter"/>
</dbReference>
<organism evidence="11 12">
    <name type="scientific">Trichoderma lentiforme</name>
    <dbReference type="NCBI Taxonomy" id="1567552"/>
    <lineage>
        <taxon>Eukaryota</taxon>
        <taxon>Fungi</taxon>
        <taxon>Dikarya</taxon>
        <taxon>Ascomycota</taxon>
        <taxon>Pezizomycotina</taxon>
        <taxon>Sordariomycetes</taxon>
        <taxon>Hypocreomycetidae</taxon>
        <taxon>Hypocreales</taxon>
        <taxon>Hypocreaceae</taxon>
        <taxon>Trichoderma</taxon>
    </lineage>
</organism>
<dbReference type="EC" id="3.1.2.22" evidence="2"/>
<comment type="similarity">
    <text evidence="1">Belongs to the AB hydrolase superfamily. AB hydrolase 2 family.</text>
</comment>
<evidence type="ECO:0000256" key="8">
    <source>
        <dbReference type="ARBA" id="ARBA00031195"/>
    </source>
</evidence>
<dbReference type="Proteomes" id="UP000801864">
    <property type="component" value="Unassembled WGS sequence"/>
</dbReference>
<protein>
    <recommendedName>
        <fullName evidence="3">Acyl-protein thioesterase 1</fullName>
        <ecNumber evidence="2">3.1.2.22</ecNumber>
    </recommendedName>
    <alternativeName>
        <fullName evidence="8">Palmitoyl-protein hydrolase</fullName>
    </alternativeName>
</protein>
<accession>A0A9P4XKW5</accession>
<keyword evidence="12" id="KW-1185">Reference proteome</keyword>
<dbReference type="PANTHER" id="PTHR10655">
    <property type="entry name" value="LYSOPHOSPHOLIPASE-RELATED"/>
    <property type="match status" value="1"/>
</dbReference>
<comment type="catalytic activity">
    <reaction evidence="9">
        <text>S-hexadecanoyl-L-cysteinyl-[protein] + H2O = L-cysteinyl-[protein] + hexadecanoate + H(+)</text>
        <dbReference type="Rhea" id="RHEA:19233"/>
        <dbReference type="Rhea" id="RHEA-COMP:10131"/>
        <dbReference type="Rhea" id="RHEA-COMP:11032"/>
        <dbReference type="ChEBI" id="CHEBI:7896"/>
        <dbReference type="ChEBI" id="CHEBI:15377"/>
        <dbReference type="ChEBI" id="CHEBI:15378"/>
        <dbReference type="ChEBI" id="CHEBI:29950"/>
        <dbReference type="ChEBI" id="CHEBI:74151"/>
        <dbReference type="EC" id="3.1.2.22"/>
    </reaction>
</comment>